<dbReference type="AlphaFoldDB" id="A0A5N5UY40"/>
<dbReference type="PANTHER" id="PTHR33630:SF9">
    <property type="entry name" value="CUTINASE 4"/>
    <property type="match status" value="1"/>
</dbReference>
<feature type="signal peptide" evidence="5">
    <location>
        <begin position="1"/>
        <end position="27"/>
    </location>
</feature>
<keyword evidence="7" id="KW-1185">Reference proteome</keyword>
<comment type="similarity">
    <text evidence="1">Belongs to the cutinase family.</text>
</comment>
<feature type="chain" id="PRO_5024402329" evidence="5">
    <location>
        <begin position="28"/>
        <end position="148"/>
    </location>
</feature>
<evidence type="ECO:0000256" key="1">
    <source>
        <dbReference type="ARBA" id="ARBA00007534"/>
    </source>
</evidence>
<protein>
    <submittedName>
        <fullName evidence="6">Cutinase</fullName>
    </submittedName>
</protein>
<dbReference type="InterPro" id="IPR029058">
    <property type="entry name" value="AB_hydrolase_fold"/>
</dbReference>
<dbReference type="Gene3D" id="3.40.50.1820">
    <property type="entry name" value="alpha/beta hydrolase"/>
    <property type="match status" value="1"/>
</dbReference>
<evidence type="ECO:0000313" key="6">
    <source>
        <dbReference type="EMBL" id="KAB7754543.1"/>
    </source>
</evidence>
<evidence type="ECO:0000256" key="3">
    <source>
        <dbReference type="ARBA" id="ARBA00022801"/>
    </source>
</evidence>
<dbReference type="SUPFAM" id="SSF53474">
    <property type="entry name" value="alpha/beta-Hydrolases"/>
    <property type="match status" value="1"/>
</dbReference>
<evidence type="ECO:0000256" key="5">
    <source>
        <dbReference type="SAM" id="SignalP"/>
    </source>
</evidence>
<keyword evidence="4" id="KW-1015">Disulfide bond</keyword>
<organism evidence="6 7">
    <name type="scientific">Mycolicibacterium phlei DSM 43239 = CCUG 21000</name>
    <dbReference type="NCBI Taxonomy" id="1226750"/>
    <lineage>
        <taxon>Bacteria</taxon>
        <taxon>Bacillati</taxon>
        <taxon>Actinomycetota</taxon>
        <taxon>Actinomycetes</taxon>
        <taxon>Mycobacteriales</taxon>
        <taxon>Mycobacteriaceae</taxon>
        <taxon>Mycolicibacterium</taxon>
    </lineage>
</organism>
<keyword evidence="5" id="KW-0732">Signal</keyword>
<gene>
    <name evidence="6" type="ORF">MPHL21000_15440</name>
</gene>
<dbReference type="SMART" id="SM01110">
    <property type="entry name" value="Cutinase"/>
    <property type="match status" value="1"/>
</dbReference>
<dbReference type="Pfam" id="PF01083">
    <property type="entry name" value="Cutinase"/>
    <property type="match status" value="1"/>
</dbReference>
<keyword evidence="2" id="KW-0719">Serine esterase</keyword>
<keyword evidence="3" id="KW-0378">Hydrolase</keyword>
<dbReference type="GO" id="GO:0052689">
    <property type="term" value="F:carboxylic ester hydrolase activity"/>
    <property type="evidence" value="ECO:0007669"/>
    <property type="project" value="UniProtKB-KW"/>
</dbReference>
<dbReference type="EMBL" id="ANBP01000023">
    <property type="protein sequence ID" value="KAB7754543.1"/>
    <property type="molecule type" value="Genomic_DNA"/>
</dbReference>
<sequence length="148" mass="14527">MGFKGLAGAAATMVTAGVLGFAAPAVAEDGTCADVDVVFARGTNEPAGLGREGEAFVDALRADLPGTTVSAYAVNYPASFDFLKATDGATDASGHLQAVAAACPDTRFVLGGYSQGAAVIDILAAAPGPVLDFTAPLPPALADRVAAG</sequence>
<accession>A0A5N5UY40</accession>
<dbReference type="PANTHER" id="PTHR33630">
    <property type="entry name" value="CUTINASE RV1984C-RELATED-RELATED"/>
    <property type="match status" value="1"/>
</dbReference>
<name>A0A5N5UY40_MYCPH</name>
<evidence type="ECO:0000313" key="7">
    <source>
        <dbReference type="Proteomes" id="UP000325690"/>
    </source>
</evidence>
<dbReference type="RefSeq" id="WP_003891008.1">
    <property type="nucleotide sequence ID" value="NZ_ANBP01000023.1"/>
</dbReference>
<dbReference type="Proteomes" id="UP000325690">
    <property type="component" value="Unassembled WGS sequence"/>
</dbReference>
<evidence type="ECO:0000256" key="4">
    <source>
        <dbReference type="ARBA" id="ARBA00023157"/>
    </source>
</evidence>
<dbReference type="InterPro" id="IPR000675">
    <property type="entry name" value="Cutinase/axe"/>
</dbReference>
<comment type="caution">
    <text evidence="6">The sequence shown here is derived from an EMBL/GenBank/DDBJ whole genome shotgun (WGS) entry which is preliminary data.</text>
</comment>
<evidence type="ECO:0000256" key="2">
    <source>
        <dbReference type="ARBA" id="ARBA00022487"/>
    </source>
</evidence>
<reference evidence="6 7" key="1">
    <citation type="submission" date="2012-10" db="EMBL/GenBank/DDBJ databases">
        <title>The draft sequence of the Mycobacterium pheli genome.</title>
        <authorList>
            <person name="Pettersson B.M.F."/>
            <person name="Das S."/>
            <person name="Dasgupta S."/>
            <person name="Bhattacharya A."/>
            <person name="Kirsebom L.A."/>
        </authorList>
    </citation>
    <scope>NUCLEOTIDE SEQUENCE [LARGE SCALE GENOMIC DNA]</scope>
    <source>
        <strain evidence="6 7">CCUG 21000</strain>
    </source>
</reference>
<proteinExistence type="inferred from homology"/>